<dbReference type="InterPro" id="IPR011701">
    <property type="entry name" value="MFS"/>
</dbReference>
<keyword evidence="9" id="KW-1185">Reference proteome</keyword>
<feature type="domain" description="Major facilitator superfamily (MFS) profile" evidence="7">
    <location>
        <begin position="42"/>
        <end position="465"/>
    </location>
</feature>
<dbReference type="GO" id="GO:0005886">
    <property type="term" value="C:plasma membrane"/>
    <property type="evidence" value="ECO:0007669"/>
    <property type="project" value="TreeGrafter"/>
</dbReference>
<feature type="transmembrane region" description="Helical" evidence="6">
    <location>
        <begin position="173"/>
        <end position="193"/>
    </location>
</feature>
<dbReference type="OrthoDB" id="5403280at2759"/>
<feature type="transmembrane region" description="Helical" evidence="6">
    <location>
        <begin position="439"/>
        <end position="460"/>
    </location>
</feature>
<evidence type="ECO:0000256" key="2">
    <source>
        <dbReference type="ARBA" id="ARBA00022692"/>
    </source>
</evidence>
<dbReference type="EMBL" id="KK088440">
    <property type="protein sequence ID" value="EYE91992.1"/>
    <property type="molecule type" value="Genomic_DNA"/>
</dbReference>
<feature type="compositionally biased region" description="Polar residues" evidence="5">
    <location>
        <begin position="1"/>
        <end position="12"/>
    </location>
</feature>
<feature type="transmembrane region" description="Helical" evidence="6">
    <location>
        <begin position="296"/>
        <end position="321"/>
    </location>
</feature>
<comment type="subcellular location">
    <subcellularLocation>
        <location evidence="1">Membrane</location>
        <topology evidence="1">Multi-pass membrane protein</topology>
    </subcellularLocation>
</comment>
<dbReference type="SUPFAM" id="SSF103473">
    <property type="entry name" value="MFS general substrate transporter"/>
    <property type="match status" value="1"/>
</dbReference>
<reference evidence="9" key="1">
    <citation type="journal article" date="2014" name="Nat. Commun.">
        <title>Genomic adaptations of the halophilic Dead Sea filamentous fungus Eurotium rubrum.</title>
        <authorList>
            <person name="Kis-Papo T."/>
            <person name="Weig A.R."/>
            <person name="Riley R."/>
            <person name="Persoh D."/>
            <person name="Salamov A."/>
            <person name="Sun H."/>
            <person name="Lipzen A."/>
            <person name="Wasser S.P."/>
            <person name="Rambold G."/>
            <person name="Grigoriev I.V."/>
            <person name="Nevo E."/>
        </authorList>
    </citation>
    <scope>NUCLEOTIDE SEQUENCE [LARGE SCALE GENOMIC DNA]</scope>
    <source>
        <strain evidence="9">CBS 135680</strain>
    </source>
</reference>
<dbReference type="InterPro" id="IPR020846">
    <property type="entry name" value="MFS_dom"/>
</dbReference>
<feature type="transmembrane region" description="Helical" evidence="6">
    <location>
        <begin position="373"/>
        <end position="398"/>
    </location>
</feature>
<evidence type="ECO:0000313" key="8">
    <source>
        <dbReference type="EMBL" id="EYE91992.1"/>
    </source>
</evidence>
<feature type="transmembrane region" description="Helical" evidence="6">
    <location>
        <begin position="345"/>
        <end position="367"/>
    </location>
</feature>
<sequence>MTVDTYSDSQSPGRKLQNDGASSWDHDPRNPYNWPTWRKWLTMCISYWVTILVGINATSFTTPAEALSAEFNVDNSFFEFSFFAVTSWNFTAAVVPLATLPMMETFGFRIGYTGAFILFFIFIIPQCVAQNYATLVVTRVFAGAFGGTVQNAADGIAANIFFTAQERILPLTLYAFTLMLGVTIGPILGALVEPLDWRWVFWIQLIINGATIPVVLFGLKETRGPVIRSKIMPDEKADSDKPSALTTLKETVVRAALLLTTEPTVTSFTMWSAFSFGLVFISTQSVPVVYAGVYDWPIYSGGLVQVAIAIGELIGTLAFLFQNQIYIRSAPHNPEKPGIPIPESILHISIPSTVIGLSGGLFMYGWSTLGSHWIVPTIGLTLIGYGIMTIVISASVYVTDSYAGYAASAIAAVAFGENTFAAFLPLAAKPMYIRLGYQWASSLLAFIALALALAPTVLLWKGRTIRSKSKAIQRMSL</sequence>
<dbReference type="InterPro" id="IPR036259">
    <property type="entry name" value="MFS_trans_sf"/>
</dbReference>
<feature type="transmembrane region" description="Helical" evidence="6">
    <location>
        <begin position="112"/>
        <end position="133"/>
    </location>
</feature>
<evidence type="ECO:0000256" key="5">
    <source>
        <dbReference type="SAM" id="MobiDB-lite"/>
    </source>
</evidence>
<dbReference type="Proteomes" id="UP000019804">
    <property type="component" value="Unassembled WGS sequence"/>
</dbReference>
<feature type="transmembrane region" description="Helical" evidence="6">
    <location>
        <begin position="268"/>
        <end position="290"/>
    </location>
</feature>
<name>A0A017S4X0_ASPRC</name>
<accession>A0A017S4X0</accession>
<dbReference type="PANTHER" id="PTHR23502:SF52">
    <property type="entry name" value="MULTIDRUG TRANSPORTER, PUTATIVE (AFU_ORTHOLOGUE AFUA_2G17730)-RELATED"/>
    <property type="match status" value="1"/>
</dbReference>
<keyword evidence="2 6" id="KW-0812">Transmembrane</keyword>
<evidence type="ECO:0000256" key="4">
    <source>
        <dbReference type="ARBA" id="ARBA00023136"/>
    </source>
</evidence>
<proteinExistence type="predicted"/>
<evidence type="ECO:0000313" key="9">
    <source>
        <dbReference type="Proteomes" id="UP000019804"/>
    </source>
</evidence>
<dbReference type="PANTHER" id="PTHR23502">
    <property type="entry name" value="MAJOR FACILITATOR SUPERFAMILY"/>
    <property type="match status" value="1"/>
</dbReference>
<feature type="transmembrane region" description="Helical" evidence="6">
    <location>
        <begin position="199"/>
        <end position="219"/>
    </location>
</feature>
<dbReference type="GO" id="GO:0022857">
    <property type="term" value="F:transmembrane transporter activity"/>
    <property type="evidence" value="ECO:0007669"/>
    <property type="project" value="InterPro"/>
</dbReference>
<dbReference type="AlphaFoldDB" id="A0A017S4X0"/>
<evidence type="ECO:0000256" key="1">
    <source>
        <dbReference type="ARBA" id="ARBA00004141"/>
    </source>
</evidence>
<dbReference type="RefSeq" id="XP_040635682.1">
    <property type="nucleotide sequence ID" value="XM_040778026.1"/>
</dbReference>
<feature type="region of interest" description="Disordered" evidence="5">
    <location>
        <begin position="1"/>
        <end position="25"/>
    </location>
</feature>
<dbReference type="Gene3D" id="1.20.1250.20">
    <property type="entry name" value="MFS general substrate transporter like domains"/>
    <property type="match status" value="1"/>
</dbReference>
<organism evidence="8 9">
    <name type="scientific">Aspergillus ruber (strain CBS 135680)</name>
    <dbReference type="NCBI Taxonomy" id="1388766"/>
    <lineage>
        <taxon>Eukaryota</taxon>
        <taxon>Fungi</taxon>
        <taxon>Dikarya</taxon>
        <taxon>Ascomycota</taxon>
        <taxon>Pezizomycotina</taxon>
        <taxon>Eurotiomycetes</taxon>
        <taxon>Eurotiomycetidae</taxon>
        <taxon>Eurotiales</taxon>
        <taxon>Aspergillaceae</taxon>
        <taxon>Aspergillus</taxon>
        <taxon>Aspergillus subgen. Aspergillus</taxon>
    </lineage>
</organism>
<dbReference type="HOGENOM" id="CLU_008455_0_5_1"/>
<dbReference type="Pfam" id="PF07690">
    <property type="entry name" value="MFS_1"/>
    <property type="match status" value="1"/>
</dbReference>
<feature type="transmembrane region" description="Helical" evidence="6">
    <location>
        <begin position="80"/>
        <end position="100"/>
    </location>
</feature>
<evidence type="ECO:0000259" key="7">
    <source>
        <dbReference type="PROSITE" id="PS50850"/>
    </source>
</evidence>
<dbReference type="STRING" id="1388766.A0A017S4X0"/>
<protein>
    <submittedName>
        <fullName evidence="8">MFS multidrug transporter</fullName>
    </submittedName>
</protein>
<keyword evidence="4 6" id="KW-0472">Membrane</keyword>
<gene>
    <name evidence="8" type="ORF">EURHEDRAFT_225459</name>
</gene>
<evidence type="ECO:0000256" key="6">
    <source>
        <dbReference type="SAM" id="Phobius"/>
    </source>
</evidence>
<keyword evidence="3 6" id="KW-1133">Transmembrane helix</keyword>
<feature type="transmembrane region" description="Helical" evidence="6">
    <location>
        <begin position="405"/>
        <end position="427"/>
    </location>
</feature>
<dbReference type="GeneID" id="63693150"/>
<dbReference type="PROSITE" id="PS50850">
    <property type="entry name" value="MFS"/>
    <property type="match status" value="1"/>
</dbReference>
<feature type="transmembrane region" description="Helical" evidence="6">
    <location>
        <begin position="40"/>
        <end position="60"/>
    </location>
</feature>
<evidence type="ECO:0000256" key="3">
    <source>
        <dbReference type="ARBA" id="ARBA00022989"/>
    </source>
</evidence>
<feature type="transmembrane region" description="Helical" evidence="6">
    <location>
        <begin position="139"/>
        <end position="161"/>
    </location>
</feature>